<gene>
    <name evidence="2" type="ORF">Daus18300_010702</name>
</gene>
<proteinExistence type="predicted"/>
<reference evidence="2 3" key="1">
    <citation type="journal article" date="2024" name="IMA Fungus">
        <title>IMA Genome - F19 : A genome assembly and annotation guide to empower mycologists, including annotated draft genome sequences of Ceratocystis pirilliformis, Diaporthe australafricana, Fusarium ophioides, Paecilomyces lecythidis, and Sporothrix stenoceras.</title>
        <authorList>
            <person name="Aylward J."/>
            <person name="Wilson A.M."/>
            <person name="Visagie C.M."/>
            <person name="Spraker J."/>
            <person name="Barnes I."/>
            <person name="Buitendag C."/>
            <person name="Ceriani C."/>
            <person name="Del Mar Angel L."/>
            <person name="du Plessis D."/>
            <person name="Fuchs T."/>
            <person name="Gasser K."/>
            <person name="Kramer D."/>
            <person name="Li W."/>
            <person name="Munsamy K."/>
            <person name="Piso A."/>
            <person name="Price J.L."/>
            <person name="Sonnekus B."/>
            <person name="Thomas C."/>
            <person name="van der Nest A."/>
            <person name="van Dijk A."/>
            <person name="van Heerden A."/>
            <person name="van Vuuren N."/>
            <person name="Yilmaz N."/>
            <person name="Duong T.A."/>
            <person name="van der Merwe N.A."/>
            <person name="Wingfield M.J."/>
            <person name="Wingfield B.D."/>
        </authorList>
    </citation>
    <scope>NUCLEOTIDE SEQUENCE [LARGE SCALE GENOMIC DNA]</scope>
    <source>
        <strain evidence="2 3">CMW 18300</strain>
    </source>
</reference>
<protein>
    <submittedName>
        <fullName evidence="2">Uncharacterized protein</fullName>
    </submittedName>
</protein>
<evidence type="ECO:0000313" key="2">
    <source>
        <dbReference type="EMBL" id="KAL1856435.1"/>
    </source>
</evidence>
<dbReference type="EMBL" id="JAWRVE010000121">
    <property type="protein sequence ID" value="KAL1856435.1"/>
    <property type="molecule type" value="Genomic_DNA"/>
</dbReference>
<sequence length="310" mass="33535">MFSLPVWVLICLTQQLATAQSLEGDTTSYIFYDNIDWLSNTSNITPLSYSSMQKSFANPSRRDSAQFSGLDWTKPFPGEPIDGFGAHLRVAHDVEVPESVMPNVTTQVSAITYSIPEAMMDGGSVPKAIDPSWYICQHYYVSTRPDPTLDVDHSCGFLPERCLADLNASLTENWGNLDDTIPCSGYALGSIPVSCRDTLGPVRSDVLGWDLSLFQDPASAKGLVVDEVGQSSWMIGTGFGDSGNTTAYYAASNRTYLVATVFGYSSVVDEAKRQAPHASLACLRPQWALLSGTDPSDNGTSLSPTSEVQV</sequence>
<dbReference type="Proteomes" id="UP001583177">
    <property type="component" value="Unassembled WGS sequence"/>
</dbReference>
<keyword evidence="3" id="KW-1185">Reference proteome</keyword>
<feature type="chain" id="PRO_5045241600" evidence="1">
    <location>
        <begin position="20"/>
        <end position="310"/>
    </location>
</feature>
<evidence type="ECO:0000256" key="1">
    <source>
        <dbReference type="SAM" id="SignalP"/>
    </source>
</evidence>
<name>A0ABR3W972_9PEZI</name>
<comment type="caution">
    <text evidence="2">The sequence shown here is derived from an EMBL/GenBank/DDBJ whole genome shotgun (WGS) entry which is preliminary data.</text>
</comment>
<accession>A0ABR3W972</accession>
<organism evidence="2 3">
    <name type="scientific">Diaporthe australafricana</name>
    <dbReference type="NCBI Taxonomy" id="127596"/>
    <lineage>
        <taxon>Eukaryota</taxon>
        <taxon>Fungi</taxon>
        <taxon>Dikarya</taxon>
        <taxon>Ascomycota</taxon>
        <taxon>Pezizomycotina</taxon>
        <taxon>Sordariomycetes</taxon>
        <taxon>Sordariomycetidae</taxon>
        <taxon>Diaporthales</taxon>
        <taxon>Diaporthaceae</taxon>
        <taxon>Diaporthe</taxon>
    </lineage>
</organism>
<keyword evidence="1" id="KW-0732">Signal</keyword>
<evidence type="ECO:0000313" key="3">
    <source>
        <dbReference type="Proteomes" id="UP001583177"/>
    </source>
</evidence>
<feature type="signal peptide" evidence="1">
    <location>
        <begin position="1"/>
        <end position="19"/>
    </location>
</feature>